<dbReference type="InterPro" id="IPR017853">
    <property type="entry name" value="GH"/>
</dbReference>
<organism evidence="3 4">
    <name type="scientific">Streptomyces aurantiacus JA 4570</name>
    <dbReference type="NCBI Taxonomy" id="1286094"/>
    <lineage>
        <taxon>Bacteria</taxon>
        <taxon>Bacillati</taxon>
        <taxon>Actinomycetota</taxon>
        <taxon>Actinomycetes</taxon>
        <taxon>Kitasatosporales</taxon>
        <taxon>Streptomycetaceae</taxon>
        <taxon>Streptomyces</taxon>
        <taxon>Streptomyces aurantiacus group</taxon>
    </lineage>
</organism>
<proteinExistence type="predicted"/>
<dbReference type="InterPro" id="IPR015020">
    <property type="entry name" value="Rv2525c-like_Glyco_Hydro-like"/>
</dbReference>
<dbReference type="Gene3D" id="3.20.20.80">
    <property type="entry name" value="Glycosidases"/>
    <property type="match status" value="1"/>
</dbReference>
<feature type="compositionally biased region" description="Acidic residues" evidence="1">
    <location>
        <begin position="42"/>
        <end position="54"/>
    </location>
</feature>
<dbReference type="SUPFAM" id="SSF51445">
    <property type="entry name" value="(Trans)glycosidases"/>
    <property type="match status" value="1"/>
</dbReference>
<keyword evidence="4" id="KW-1185">Reference proteome</keyword>
<dbReference type="Pfam" id="PF08924">
    <property type="entry name" value="Rv2525c_GlyHyd-like"/>
    <property type="match status" value="1"/>
</dbReference>
<dbReference type="AlphaFoldDB" id="S3ZT79"/>
<evidence type="ECO:0000313" key="3">
    <source>
        <dbReference type="EMBL" id="EPH45994.1"/>
    </source>
</evidence>
<feature type="region of interest" description="Disordered" evidence="1">
    <location>
        <begin position="15"/>
        <end position="55"/>
    </location>
</feature>
<dbReference type="Proteomes" id="UP000014629">
    <property type="component" value="Unassembled WGS sequence"/>
</dbReference>
<dbReference type="EMBL" id="AOPZ01000032">
    <property type="protein sequence ID" value="EPH45994.1"/>
    <property type="molecule type" value="Genomic_DNA"/>
</dbReference>
<gene>
    <name evidence="3" type="ORF">STRAU_0949</name>
</gene>
<name>S3ZT79_9ACTN</name>
<reference evidence="3 4" key="1">
    <citation type="submission" date="2013-02" db="EMBL/GenBank/DDBJ databases">
        <title>Draft Genome Sequence of Streptomyces aurantiacus, Which Produces Setomimycin.</title>
        <authorList>
            <person name="Gruening B.A."/>
            <person name="Praeg A."/>
            <person name="Erxleben A."/>
            <person name="Guenther S."/>
            <person name="Mueller M."/>
        </authorList>
    </citation>
    <scope>NUCLEOTIDE SEQUENCE [LARGE SCALE GENOMIC DNA]</scope>
    <source>
        <strain evidence="3 4">JA 4570</strain>
    </source>
</reference>
<sequence length="305" mass="33048">MGLALGLGLATLAMDTTAPSGGGPSPRTGLAAGVAARADPGSDAEPDPDTDADPDAYAYAGPAAYADPKTYYGRGFDTCQAPSTDSMRRWLASDYGAVGVYFGGRGRACADQKHLSRGWLQEVDEMGWGVLPVYVGSQSPCVVARNKQHVRIGSDPWKQGTREGGDAVEKARGLGIEPESPLYLDMESYRHERKGCARDTLSFVRAWNREVRSHGYVPGFYSSANSGVRHMDQARRAGVRDLPSVMWFARWHTSPDLNGEPALGRNAWQPNRRIHQYAGNVTERHGGRTITIDRNLVDAPVATLD</sequence>
<protein>
    <recommendedName>
        <fullName evidence="2">Rv2525c-like glycoside hydrolase-like domain-containing protein</fullName>
    </recommendedName>
</protein>
<evidence type="ECO:0000259" key="2">
    <source>
        <dbReference type="Pfam" id="PF08924"/>
    </source>
</evidence>
<comment type="caution">
    <text evidence="3">The sequence shown here is derived from an EMBL/GenBank/DDBJ whole genome shotgun (WGS) entry which is preliminary data.</text>
</comment>
<accession>S3ZT79</accession>
<feature type="domain" description="Rv2525c-like glycoside hydrolase-like" evidence="2">
    <location>
        <begin position="89"/>
        <end position="297"/>
    </location>
</feature>
<evidence type="ECO:0000256" key="1">
    <source>
        <dbReference type="SAM" id="MobiDB-lite"/>
    </source>
</evidence>
<dbReference type="PATRIC" id="fig|1286094.4.peg.929"/>
<evidence type="ECO:0000313" key="4">
    <source>
        <dbReference type="Proteomes" id="UP000014629"/>
    </source>
</evidence>